<comment type="similarity">
    <text evidence="6">Belongs to the ABC-2 integral membrane protein family.</text>
</comment>
<organism evidence="8 9">
    <name type="scientific">Corynebacterium glyciniphilum AJ 3170</name>
    <dbReference type="NCBI Taxonomy" id="1404245"/>
    <lineage>
        <taxon>Bacteria</taxon>
        <taxon>Bacillati</taxon>
        <taxon>Actinomycetota</taxon>
        <taxon>Actinomycetes</taxon>
        <taxon>Mycobacteriales</taxon>
        <taxon>Corynebacteriaceae</taxon>
        <taxon>Corynebacterium</taxon>
    </lineage>
</organism>
<feature type="domain" description="ABC transmembrane type-2" evidence="7">
    <location>
        <begin position="41"/>
        <end position="269"/>
    </location>
</feature>
<dbReference type="STRING" id="1404245.CGLY_05270"/>
<proteinExistence type="inferred from homology"/>
<sequence length="270" mass="29072">MMTATTPTTITPPASPRPGAFWRHSLLLMRRSLAKTARNPGLLANGVMTPVIFLVLFVYLFGGAVSGSSGDYIQYVFPGIVVTGAGLSGMLSSGMALNIDMKKGVFDRFRSLPIGRTTPLLGSILADVVRYVIAVVVLFAIGFLMGFRVHTDAVSALGAAALAIFFGFCISWVTVFLGVLFKDENTLMMFVFFAFIVLLFGTSLAAPIDTLPGWLQAWANVNPVNHAMDAARGLLSDYPLGNSVTWTLIWSAIIFVVFCPLAVITYARKS</sequence>
<keyword evidence="5" id="KW-0046">Antibiotic resistance</keyword>
<dbReference type="InterPro" id="IPR047817">
    <property type="entry name" value="ABC2_TM_bact-type"/>
</dbReference>
<dbReference type="Pfam" id="PF01061">
    <property type="entry name" value="ABC2_membrane"/>
    <property type="match status" value="1"/>
</dbReference>
<dbReference type="PIRSF" id="PIRSF006648">
    <property type="entry name" value="DrrB"/>
    <property type="match status" value="1"/>
</dbReference>
<dbReference type="InterPro" id="IPR051784">
    <property type="entry name" value="Nod_factor_ABC_transporter"/>
</dbReference>
<dbReference type="eggNOG" id="COG0842">
    <property type="taxonomic scope" value="Bacteria"/>
</dbReference>
<dbReference type="HOGENOM" id="CLU_039483_2_0_11"/>
<comment type="subcellular location">
    <subcellularLocation>
        <location evidence="6">Cell membrane</location>
        <topology evidence="6">Multi-pass membrane protein</topology>
    </subcellularLocation>
    <subcellularLocation>
        <location evidence="1">Membrane</location>
        <topology evidence="1">Multi-pass membrane protein</topology>
    </subcellularLocation>
</comment>
<dbReference type="GO" id="GO:0140359">
    <property type="term" value="F:ABC-type transporter activity"/>
    <property type="evidence" value="ECO:0007669"/>
    <property type="project" value="InterPro"/>
</dbReference>
<evidence type="ECO:0000256" key="1">
    <source>
        <dbReference type="ARBA" id="ARBA00004141"/>
    </source>
</evidence>
<feature type="transmembrane region" description="Helical" evidence="6">
    <location>
        <begin position="73"/>
        <end position="99"/>
    </location>
</feature>
<accession>X5DS71</accession>
<keyword evidence="2 6" id="KW-0812">Transmembrane</keyword>
<evidence type="ECO:0000256" key="5">
    <source>
        <dbReference type="ARBA" id="ARBA00023251"/>
    </source>
</evidence>
<feature type="transmembrane region" description="Helical" evidence="6">
    <location>
        <begin position="153"/>
        <end position="180"/>
    </location>
</feature>
<dbReference type="Proteomes" id="UP000023703">
    <property type="component" value="Chromosome"/>
</dbReference>
<feature type="transmembrane region" description="Helical" evidence="6">
    <location>
        <begin position="120"/>
        <end position="147"/>
    </location>
</feature>
<evidence type="ECO:0000256" key="6">
    <source>
        <dbReference type="RuleBase" id="RU361157"/>
    </source>
</evidence>
<evidence type="ECO:0000256" key="2">
    <source>
        <dbReference type="ARBA" id="ARBA00022692"/>
    </source>
</evidence>
<dbReference type="PANTHER" id="PTHR43229:SF2">
    <property type="entry name" value="NODULATION PROTEIN J"/>
    <property type="match status" value="1"/>
</dbReference>
<evidence type="ECO:0000259" key="7">
    <source>
        <dbReference type="PROSITE" id="PS51012"/>
    </source>
</evidence>
<feature type="transmembrane region" description="Helical" evidence="6">
    <location>
        <begin position="244"/>
        <end position="267"/>
    </location>
</feature>
<name>X5DS71_9CORY</name>
<dbReference type="PROSITE" id="PS51012">
    <property type="entry name" value="ABC_TM2"/>
    <property type="match status" value="1"/>
</dbReference>
<dbReference type="AlphaFoldDB" id="X5DS71"/>
<keyword evidence="4 6" id="KW-0472">Membrane</keyword>
<dbReference type="RefSeq" id="WP_038547072.1">
    <property type="nucleotide sequence ID" value="NZ_CP006842.1"/>
</dbReference>
<dbReference type="KEGG" id="cgy:CGLY_05270"/>
<dbReference type="GO" id="GO:0043190">
    <property type="term" value="C:ATP-binding cassette (ABC) transporter complex"/>
    <property type="evidence" value="ECO:0007669"/>
    <property type="project" value="InterPro"/>
</dbReference>
<feature type="transmembrane region" description="Helical" evidence="6">
    <location>
        <begin position="40"/>
        <end position="61"/>
    </location>
</feature>
<dbReference type="InterPro" id="IPR000412">
    <property type="entry name" value="ABC_2_transport"/>
</dbReference>
<dbReference type="InterPro" id="IPR013525">
    <property type="entry name" value="ABC2_TM"/>
</dbReference>
<evidence type="ECO:0000313" key="9">
    <source>
        <dbReference type="Proteomes" id="UP000023703"/>
    </source>
</evidence>
<dbReference type="EMBL" id="CP006842">
    <property type="protein sequence ID" value="AHW63502.1"/>
    <property type="molecule type" value="Genomic_DNA"/>
</dbReference>
<evidence type="ECO:0000256" key="3">
    <source>
        <dbReference type="ARBA" id="ARBA00022989"/>
    </source>
</evidence>
<evidence type="ECO:0000313" key="8">
    <source>
        <dbReference type="EMBL" id="AHW63502.1"/>
    </source>
</evidence>
<keyword evidence="6" id="KW-0813">Transport</keyword>
<evidence type="ECO:0000256" key="4">
    <source>
        <dbReference type="ARBA" id="ARBA00023136"/>
    </source>
</evidence>
<dbReference type="PANTHER" id="PTHR43229">
    <property type="entry name" value="NODULATION PROTEIN J"/>
    <property type="match status" value="1"/>
</dbReference>
<gene>
    <name evidence="8" type="ORF">CGLY_05270</name>
</gene>
<protein>
    <recommendedName>
        <fullName evidence="6">Transport permease protein</fullName>
    </recommendedName>
</protein>
<reference evidence="8 9" key="1">
    <citation type="journal article" date="2015" name="Int. J. Syst. Evol. Microbiol.">
        <title>Revisiting Corynebacterium glyciniphilum (ex Kubota et al., 1972) sp. nov., nom. rev., isolated from putrefied banana.</title>
        <authorList>
            <person name="Al-Dilaimi A."/>
            <person name="Bednarz H."/>
            <person name="Lomker A."/>
            <person name="Niehaus K."/>
            <person name="Kalinowski J."/>
            <person name="Ruckert C."/>
        </authorList>
    </citation>
    <scope>NUCLEOTIDE SEQUENCE [LARGE SCALE GENOMIC DNA]</scope>
    <source>
        <strain evidence="8">AJ 3170</strain>
    </source>
</reference>
<dbReference type="GO" id="GO:0046677">
    <property type="term" value="P:response to antibiotic"/>
    <property type="evidence" value="ECO:0007669"/>
    <property type="project" value="UniProtKB-KW"/>
</dbReference>
<keyword evidence="9" id="KW-1185">Reference proteome</keyword>
<feature type="transmembrane region" description="Helical" evidence="6">
    <location>
        <begin position="187"/>
        <end position="208"/>
    </location>
</feature>
<keyword evidence="6" id="KW-1003">Cell membrane</keyword>
<keyword evidence="3 6" id="KW-1133">Transmembrane helix</keyword>